<name>A0A1I1AK31_9BACT</name>
<dbReference type="OrthoDB" id="9804790at2"/>
<dbReference type="InterPro" id="IPR018170">
    <property type="entry name" value="Aldo/ket_reductase_CS"/>
</dbReference>
<keyword evidence="9" id="KW-1185">Reference proteome</keyword>
<evidence type="ECO:0000256" key="5">
    <source>
        <dbReference type="PIRSR" id="PIRSR000097-2"/>
    </source>
</evidence>
<feature type="domain" description="NADP-dependent oxidoreductase" evidence="7">
    <location>
        <begin position="16"/>
        <end position="289"/>
    </location>
</feature>
<protein>
    <submittedName>
        <fullName evidence="8">Alcohol dehydrogenase (NADP+)</fullName>
    </submittedName>
</protein>
<comment type="similarity">
    <text evidence="1">Belongs to the aldo/keto reductase family.</text>
</comment>
<accession>A0A1I1AK31</accession>
<dbReference type="PROSITE" id="PS00062">
    <property type="entry name" value="ALDOKETO_REDUCTASE_2"/>
    <property type="match status" value="1"/>
</dbReference>
<feature type="site" description="Lowers pKa of active site Tyr" evidence="6">
    <location>
        <position position="77"/>
    </location>
</feature>
<dbReference type="Proteomes" id="UP000198790">
    <property type="component" value="Unassembled WGS sequence"/>
</dbReference>
<dbReference type="PIRSF" id="PIRSF000097">
    <property type="entry name" value="AKR"/>
    <property type="match status" value="1"/>
</dbReference>
<dbReference type="Pfam" id="PF00248">
    <property type="entry name" value="Aldo_ket_red"/>
    <property type="match status" value="1"/>
</dbReference>
<proteinExistence type="inferred from homology"/>
<dbReference type="STRING" id="237018.SAMN04489723_10892"/>
<evidence type="ECO:0000256" key="6">
    <source>
        <dbReference type="PIRSR" id="PIRSR000097-3"/>
    </source>
</evidence>
<feature type="binding site" evidence="5">
    <location>
        <position position="110"/>
    </location>
    <ligand>
        <name>substrate</name>
    </ligand>
</feature>
<evidence type="ECO:0000313" key="8">
    <source>
        <dbReference type="EMBL" id="SFB36800.1"/>
    </source>
</evidence>
<dbReference type="InterPro" id="IPR036812">
    <property type="entry name" value="NAD(P)_OxRdtase_dom_sf"/>
</dbReference>
<dbReference type="GO" id="GO:0016491">
    <property type="term" value="F:oxidoreductase activity"/>
    <property type="evidence" value="ECO:0007669"/>
    <property type="project" value="UniProtKB-KW"/>
</dbReference>
<dbReference type="PROSITE" id="PS00063">
    <property type="entry name" value="ALDOKETO_REDUCTASE_3"/>
    <property type="match status" value="1"/>
</dbReference>
<dbReference type="Gene3D" id="3.20.20.100">
    <property type="entry name" value="NADP-dependent oxidoreductase domain"/>
    <property type="match status" value="1"/>
</dbReference>
<evidence type="ECO:0000313" key="9">
    <source>
        <dbReference type="Proteomes" id="UP000198790"/>
    </source>
</evidence>
<gene>
    <name evidence="8" type="ORF">SAMN04489723_10892</name>
</gene>
<sequence length="317" mass="35756">MKYLSFKDGDKLPIVGLGTWKSKTGEVSQAVYWAIEAGYRHIDCAAVYQNENEVGEGIAKAISEGLVKREELFVTSKLWNNSHKKDQVLPALEKSLADLRLDYVDLYLIHWPIAFKAEVGFPNSREDFYTYDEVSISETWKGMQDLKEKGLAKHIGVSNFNQNKLNELFEVGGQKPEMNQVEMQPYLPQRGLVEFCAEHGILMTAYSPLGSPDSRAEKHENDPKLLVDPVVKEIANKHKVGAGQVLIAWSIARDIAVIPKSVNQERIIGNLAATEVKLDEHDMMQLRDIGINHRFIDGSFFTGDNSPYEPSDLFDQE</sequence>
<keyword evidence="2" id="KW-0521">NADP</keyword>
<dbReference type="InterPro" id="IPR023210">
    <property type="entry name" value="NADP_OxRdtase_dom"/>
</dbReference>
<dbReference type="InterPro" id="IPR020471">
    <property type="entry name" value="AKR"/>
</dbReference>
<dbReference type="SUPFAM" id="SSF51430">
    <property type="entry name" value="NAD(P)-linked oxidoreductase"/>
    <property type="match status" value="1"/>
</dbReference>
<keyword evidence="3" id="KW-0560">Oxidoreductase</keyword>
<dbReference type="AlphaFoldDB" id="A0A1I1AK31"/>
<dbReference type="EMBL" id="FOKK01000008">
    <property type="protein sequence ID" value="SFB36800.1"/>
    <property type="molecule type" value="Genomic_DNA"/>
</dbReference>
<evidence type="ECO:0000256" key="2">
    <source>
        <dbReference type="ARBA" id="ARBA00022857"/>
    </source>
</evidence>
<evidence type="ECO:0000256" key="3">
    <source>
        <dbReference type="ARBA" id="ARBA00023002"/>
    </source>
</evidence>
<dbReference type="FunFam" id="3.20.20.100:FF:000006">
    <property type="entry name" value="Aldo-keto reductase family 1 member A1"/>
    <property type="match status" value="1"/>
</dbReference>
<feature type="active site" description="Proton donor" evidence="4">
    <location>
        <position position="48"/>
    </location>
</feature>
<organism evidence="8 9">
    <name type="scientific">Algoriphagus aquimarinus</name>
    <dbReference type="NCBI Taxonomy" id="237018"/>
    <lineage>
        <taxon>Bacteria</taxon>
        <taxon>Pseudomonadati</taxon>
        <taxon>Bacteroidota</taxon>
        <taxon>Cytophagia</taxon>
        <taxon>Cytophagales</taxon>
        <taxon>Cyclobacteriaceae</taxon>
        <taxon>Algoriphagus</taxon>
    </lineage>
</organism>
<dbReference type="PRINTS" id="PR00069">
    <property type="entry name" value="ALDKETRDTASE"/>
</dbReference>
<evidence type="ECO:0000259" key="7">
    <source>
        <dbReference type="Pfam" id="PF00248"/>
    </source>
</evidence>
<evidence type="ECO:0000256" key="4">
    <source>
        <dbReference type="PIRSR" id="PIRSR000097-1"/>
    </source>
</evidence>
<dbReference type="PROSITE" id="PS00798">
    <property type="entry name" value="ALDOKETO_REDUCTASE_1"/>
    <property type="match status" value="1"/>
</dbReference>
<reference evidence="8 9" key="1">
    <citation type="submission" date="2016-10" db="EMBL/GenBank/DDBJ databases">
        <authorList>
            <person name="de Groot N.N."/>
        </authorList>
    </citation>
    <scope>NUCLEOTIDE SEQUENCE [LARGE SCALE GENOMIC DNA]</scope>
    <source>
        <strain evidence="8 9">DSM 23399</strain>
    </source>
</reference>
<dbReference type="PANTHER" id="PTHR11732">
    <property type="entry name" value="ALDO/KETO REDUCTASE"/>
    <property type="match status" value="1"/>
</dbReference>
<dbReference type="RefSeq" id="WP_092897718.1">
    <property type="nucleotide sequence ID" value="NZ_FOKK01000008.1"/>
</dbReference>
<evidence type="ECO:0000256" key="1">
    <source>
        <dbReference type="ARBA" id="ARBA00007905"/>
    </source>
</evidence>